<feature type="transmembrane region" description="Helical" evidence="2">
    <location>
        <begin position="143"/>
        <end position="169"/>
    </location>
</feature>
<protein>
    <submittedName>
        <fullName evidence="3">Membrane protein</fullName>
    </submittedName>
</protein>
<feature type="region of interest" description="Disordered" evidence="1">
    <location>
        <begin position="1"/>
        <end position="30"/>
    </location>
</feature>
<reference evidence="3 4" key="1">
    <citation type="journal article" date="2015" name="Int J Genomics">
        <title>Comparative Genomics Revealed Genetic Diversity and Species/Strain-Level Differences in Carbohydrate Metabolism of Three Probiotic Bifidobacterial Species.</title>
        <authorList>
            <person name="Odamaki T."/>
            <person name="Horigome A."/>
            <person name="Sugahara H."/>
            <person name="Hashikura N."/>
            <person name="Minami J."/>
            <person name="Xiao J.Z."/>
            <person name="Abe F."/>
        </authorList>
    </citation>
    <scope>NUCLEOTIDE SEQUENCE [LARGE SCALE GENOMIC DNA]</scope>
    <source>
        <strain evidence="3 4">MCC 0483</strain>
    </source>
</reference>
<accession>A0AB34T7T4</accession>
<dbReference type="RefSeq" id="WP_052826623.1">
    <property type="nucleotide sequence ID" value="NZ_AWFK01000015.1"/>
</dbReference>
<keyword evidence="2" id="KW-0472">Membrane</keyword>
<dbReference type="EMBL" id="AWFK01000015">
    <property type="protein sequence ID" value="KOA48460.1"/>
    <property type="molecule type" value="Genomic_DNA"/>
</dbReference>
<comment type="caution">
    <text evidence="3">The sequence shown here is derived from an EMBL/GenBank/DDBJ whole genome shotgun (WGS) entry which is preliminary data.</text>
</comment>
<evidence type="ECO:0000256" key="1">
    <source>
        <dbReference type="SAM" id="MobiDB-lite"/>
    </source>
</evidence>
<evidence type="ECO:0000313" key="3">
    <source>
        <dbReference type="EMBL" id="KOA48460.1"/>
    </source>
</evidence>
<gene>
    <name evidence="3" type="ORF">BAAM0483_08260</name>
</gene>
<feature type="region of interest" description="Disordered" evidence="1">
    <location>
        <begin position="61"/>
        <end position="142"/>
    </location>
</feature>
<sequence length="213" mass="22586">MKKQSDSNDAQTPYDETTEVFAVEEPLDETVEIDEQVDLTSTTQMPAADATASVDMNAPLYAQFARDADEDSGLGNDGGSDDGGANASSAEPGGEPVDDDLTIPMQVTDTSHQASTGERAPQNIPLYQAPPQRKPEPERPKGASAGTIVFGVVVLLFGALTVTVGLLMNSSMFSFVEFNRITGYLFAGLGILLSLIAIVMGVSSHWRNKNRSA</sequence>
<name>A0AB34T7T4_9BIFI</name>
<proteinExistence type="predicted"/>
<keyword evidence="2" id="KW-0812">Transmembrane</keyword>
<feature type="transmembrane region" description="Helical" evidence="2">
    <location>
        <begin position="181"/>
        <end position="202"/>
    </location>
</feature>
<dbReference type="Proteomes" id="UP000037239">
    <property type="component" value="Unassembled WGS sequence"/>
</dbReference>
<feature type="compositionally biased region" description="Polar residues" evidence="1">
    <location>
        <begin position="105"/>
        <end position="116"/>
    </location>
</feature>
<dbReference type="AlphaFoldDB" id="A0AB34T7T4"/>
<keyword evidence="2" id="KW-1133">Transmembrane helix</keyword>
<organism evidence="3 4">
    <name type="scientific">Bifidobacterium animalis subsp. animalis MCC 0483</name>
    <dbReference type="NCBI Taxonomy" id="1365955"/>
    <lineage>
        <taxon>Bacteria</taxon>
        <taxon>Bacillati</taxon>
        <taxon>Actinomycetota</taxon>
        <taxon>Actinomycetes</taxon>
        <taxon>Bifidobacteriales</taxon>
        <taxon>Bifidobacteriaceae</taxon>
        <taxon>Bifidobacterium</taxon>
    </lineage>
</organism>
<evidence type="ECO:0000256" key="2">
    <source>
        <dbReference type="SAM" id="Phobius"/>
    </source>
</evidence>
<evidence type="ECO:0000313" key="4">
    <source>
        <dbReference type="Proteomes" id="UP000037239"/>
    </source>
</evidence>